<dbReference type="Proteomes" id="UP000030763">
    <property type="component" value="Unassembled WGS sequence"/>
</dbReference>
<organism evidence="2 3">
    <name type="scientific">Eimeria maxima</name>
    <name type="common">Coccidian parasite</name>
    <dbReference type="NCBI Taxonomy" id="5804"/>
    <lineage>
        <taxon>Eukaryota</taxon>
        <taxon>Sar</taxon>
        <taxon>Alveolata</taxon>
        <taxon>Apicomplexa</taxon>
        <taxon>Conoidasida</taxon>
        <taxon>Coccidia</taxon>
        <taxon>Eucoccidiorida</taxon>
        <taxon>Eimeriorina</taxon>
        <taxon>Eimeriidae</taxon>
        <taxon>Eimeria</taxon>
    </lineage>
</organism>
<dbReference type="EMBL" id="HG722073">
    <property type="protein sequence ID" value="CDJ61389.1"/>
    <property type="molecule type" value="Genomic_DNA"/>
</dbReference>
<evidence type="ECO:0000313" key="2">
    <source>
        <dbReference type="EMBL" id="CDJ61389.1"/>
    </source>
</evidence>
<feature type="region of interest" description="Disordered" evidence="1">
    <location>
        <begin position="1"/>
        <end position="30"/>
    </location>
</feature>
<dbReference type="OrthoDB" id="10587347at2759"/>
<evidence type="ECO:0000256" key="1">
    <source>
        <dbReference type="SAM" id="MobiDB-lite"/>
    </source>
</evidence>
<sequence length="30" mass="3407">MAPKSKGTRVNLRDLQRELQTTTILPDAPR</sequence>
<feature type="non-terminal residue" evidence="2">
    <location>
        <position position="30"/>
    </location>
</feature>
<dbReference type="AlphaFoldDB" id="U6MFZ7"/>
<name>U6MFZ7_EIMMA</name>
<keyword evidence="3" id="KW-1185">Reference proteome</keyword>
<evidence type="ECO:0000313" key="3">
    <source>
        <dbReference type="Proteomes" id="UP000030763"/>
    </source>
</evidence>
<dbReference type="GeneID" id="25338050"/>
<dbReference type="RefSeq" id="XP_013338039.1">
    <property type="nucleotide sequence ID" value="XM_013482585.1"/>
</dbReference>
<accession>U6MFZ7</accession>
<reference evidence="2" key="1">
    <citation type="submission" date="2013-10" db="EMBL/GenBank/DDBJ databases">
        <title>Genomic analysis of the causative agents of coccidiosis in chickens.</title>
        <authorList>
            <person name="Reid A.J."/>
            <person name="Blake D."/>
            <person name="Billington K."/>
            <person name="Browne H."/>
            <person name="Dunn M."/>
            <person name="Hung S."/>
            <person name="Kawahara F."/>
            <person name="Miranda-Saavedra D."/>
            <person name="Mourier T."/>
            <person name="Nagra H."/>
            <person name="Otto T.D."/>
            <person name="Rawlings N."/>
            <person name="Sanchez A."/>
            <person name="Sanders M."/>
            <person name="Subramaniam C."/>
            <person name="Tay Y."/>
            <person name="Dear P."/>
            <person name="Doerig C."/>
            <person name="Gruber A."/>
            <person name="Parkinson J."/>
            <person name="Shirley M."/>
            <person name="Wan K.L."/>
            <person name="Berriman M."/>
            <person name="Tomley F."/>
            <person name="Pain A."/>
        </authorList>
    </citation>
    <scope>NUCLEOTIDE SEQUENCE [LARGE SCALE GENOMIC DNA]</scope>
    <source>
        <strain evidence="2">Weybridge</strain>
    </source>
</reference>
<reference evidence="2" key="2">
    <citation type="submission" date="2013-10" db="EMBL/GenBank/DDBJ databases">
        <authorList>
            <person name="Aslett M."/>
        </authorList>
    </citation>
    <scope>NUCLEOTIDE SEQUENCE [LARGE SCALE GENOMIC DNA]</scope>
    <source>
        <strain evidence="2">Weybridge</strain>
    </source>
</reference>
<protein>
    <submittedName>
        <fullName evidence="2">Uncharacterized protein</fullName>
    </submittedName>
</protein>
<gene>
    <name evidence="2" type="ORF">EMWEY_00040640</name>
</gene>
<dbReference type="VEuPathDB" id="ToxoDB:EMWEY_00040640"/>
<proteinExistence type="predicted"/>